<dbReference type="InterPro" id="IPR051548">
    <property type="entry name" value="Grx-like_ET"/>
</dbReference>
<dbReference type="InterPro" id="IPR036249">
    <property type="entry name" value="Thioredoxin-like_sf"/>
</dbReference>
<dbReference type="InterPro" id="IPR011911">
    <property type="entry name" value="GlrX_YruB"/>
</dbReference>
<evidence type="ECO:0000313" key="2">
    <source>
        <dbReference type="EMBL" id="OGY56409.1"/>
    </source>
</evidence>
<feature type="domain" description="GST N-terminal" evidence="1">
    <location>
        <begin position="1"/>
        <end position="78"/>
    </location>
</feature>
<dbReference type="GO" id="GO:0009055">
    <property type="term" value="F:electron transfer activity"/>
    <property type="evidence" value="ECO:0007669"/>
    <property type="project" value="TreeGrafter"/>
</dbReference>
<dbReference type="EMBL" id="MHIS01000015">
    <property type="protein sequence ID" value="OGY56409.1"/>
    <property type="molecule type" value="Genomic_DNA"/>
</dbReference>
<dbReference type="PANTHER" id="PTHR34386:SF1">
    <property type="entry name" value="GLUTAREDOXIN-LIKE PROTEIN NRDH"/>
    <property type="match status" value="1"/>
</dbReference>
<comment type="caution">
    <text evidence="2">The sequence shown here is derived from an EMBL/GenBank/DDBJ whole genome shotgun (WGS) entry which is preliminary data.</text>
</comment>
<dbReference type="AlphaFoldDB" id="A0A1G1YW04"/>
<dbReference type="InterPro" id="IPR004045">
    <property type="entry name" value="Glutathione_S-Trfase_N"/>
</dbReference>
<organism evidence="2 3">
    <name type="scientific">Candidatus Colwellbacteria bacterium GWA2_46_10</name>
    <dbReference type="NCBI Taxonomy" id="1797684"/>
    <lineage>
        <taxon>Bacteria</taxon>
        <taxon>Candidatus Colwelliibacteriota</taxon>
    </lineage>
</organism>
<dbReference type="PROSITE" id="PS51354">
    <property type="entry name" value="GLUTAREDOXIN_2"/>
    <property type="match status" value="1"/>
</dbReference>
<sequence>MNIKMYSTPFCKYCKLAKEIFNKKNLSFEEIDITQNQKLMEEMLKKSNEMTVPVFDINGQILVGFNRTKLEEALVKVA</sequence>
<accession>A0A1G1YW04</accession>
<evidence type="ECO:0000313" key="3">
    <source>
        <dbReference type="Proteomes" id="UP000178179"/>
    </source>
</evidence>
<evidence type="ECO:0000259" key="1">
    <source>
        <dbReference type="PROSITE" id="PS50404"/>
    </source>
</evidence>
<gene>
    <name evidence="2" type="ORF">A2119_02105</name>
</gene>
<dbReference type="InterPro" id="IPR002109">
    <property type="entry name" value="Glutaredoxin"/>
</dbReference>
<name>A0A1G1YW04_9BACT</name>
<dbReference type="CDD" id="cd02976">
    <property type="entry name" value="NrdH"/>
    <property type="match status" value="1"/>
</dbReference>
<dbReference type="PROSITE" id="PS50404">
    <property type="entry name" value="GST_NTER"/>
    <property type="match status" value="1"/>
</dbReference>
<dbReference type="NCBIfam" id="TIGR02196">
    <property type="entry name" value="GlrX_YruB"/>
    <property type="match status" value="1"/>
</dbReference>
<reference evidence="2 3" key="1">
    <citation type="journal article" date="2016" name="Nat. Commun.">
        <title>Thousands of microbial genomes shed light on interconnected biogeochemical processes in an aquifer system.</title>
        <authorList>
            <person name="Anantharaman K."/>
            <person name="Brown C.T."/>
            <person name="Hug L.A."/>
            <person name="Sharon I."/>
            <person name="Castelle C.J."/>
            <person name="Probst A.J."/>
            <person name="Thomas B.C."/>
            <person name="Singh A."/>
            <person name="Wilkins M.J."/>
            <person name="Karaoz U."/>
            <person name="Brodie E.L."/>
            <person name="Williams K.H."/>
            <person name="Hubbard S.S."/>
            <person name="Banfield J.F."/>
        </authorList>
    </citation>
    <scope>NUCLEOTIDE SEQUENCE [LARGE SCALE GENOMIC DNA]</scope>
</reference>
<dbReference type="SUPFAM" id="SSF52833">
    <property type="entry name" value="Thioredoxin-like"/>
    <property type="match status" value="1"/>
</dbReference>
<protein>
    <submittedName>
        <fullName evidence="2">NrdH-redoxin</fullName>
    </submittedName>
</protein>
<proteinExistence type="predicted"/>
<dbReference type="PANTHER" id="PTHR34386">
    <property type="entry name" value="GLUTAREDOXIN"/>
    <property type="match status" value="1"/>
</dbReference>
<dbReference type="Proteomes" id="UP000178179">
    <property type="component" value="Unassembled WGS sequence"/>
</dbReference>
<dbReference type="GO" id="GO:0045454">
    <property type="term" value="P:cell redox homeostasis"/>
    <property type="evidence" value="ECO:0007669"/>
    <property type="project" value="TreeGrafter"/>
</dbReference>
<dbReference type="Gene3D" id="3.40.30.10">
    <property type="entry name" value="Glutaredoxin"/>
    <property type="match status" value="1"/>
</dbReference>
<dbReference type="Pfam" id="PF00462">
    <property type="entry name" value="Glutaredoxin"/>
    <property type="match status" value="1"/>
</dbReference>